<comment type="similarity">
    <text evidence="1 2">Belongs to the small heat shock protein (HSP20) family.</text>
</comment>
<dbReference type="Proteomes" id="UP000277671">
    <property type="component" value="Unassembled WGS sequence"/>
</dbReference>
<keyword evidence="6" id="KW-1185">Reference proteome</keyword>
<feature type="domain" description="SHSP" evidence="4">
    <location>
        <begin position="46"/>
        <end position="159"/>
    </location>
</feature>
<dbReference type="Pfam" id="PF00011">
    <property type="entry name" value="HSP20"/>
    <property type="match status" value="1"/>
</dbReference>
<dbReference type="CDD" id="cd06464">
    <property type="entry name" value="ACD_sHsps-like"/>
    <property type="match status" value="1"/>
</dbReference>
<feature type="region of interest" description="Disordered" evidence="3">
    <location>
        <begin position="164"/>
        <end position="246"/>
    </location>
</feature>
<feature type="compositionally biased region" description="Low complexity" evidence="3">
    <location>
        <begin position="164"/>
        <end position="174"/>
    </location>
</feature>
<comment type="caution">
    <text evidence="5">The sequence shown here is derived from an EMBL/GenBank/DDBJ whole genome shotgun (WGS) entry which is preliminary data.</text>
</comment>
<reference evidence="5 6" key="1">
    <citation type="submission" date="2018-10" db="EMBL/GenBank/DDBJ databases">
        <title>Sequencing the genomes of 1000 actinobacteria strains.</title>
        <authorList>
            <person name="Klenk H.-P."/>
        </authorList>
    </citation>
    <scope>NUCLEOTIDE SEQUENCE [LARGE SCALE GENOMIC DNA]</scope>
    <source>
        <strain evidence="5 6">DSM 45175</strain>
    </source>
</reference>
<dbReference type="PANTHER" id="PTHR11527">
    <property type="entry name" value="HEAT-SHOCK PROTEIN 20 FAMILY MEMBER"/>
    <property type="match status" value="1"/>
</dbReference>
<accession>A0A495JN72</accession>
<dbReference type="EMBL" id="RBKT01000001">
    <property type="protein sequence ID" value="RKR89814.1"/>
    <property type="molecule type" value="Genomic_DNA"/>
</dbReference>
<dbReference type="SUPFAM" id="SSF49764">
    <property type="entry name" value="HSP20-like chaperones"/>
    <property type="match status" value="1"/>
</dbReference>
<proteinExistence type="inferred from homology"/>
<dbReference type="InterPro" id="IPR002068">
    <property type="entry name" value="A-crystallin/Hsp20_dom"/>
</dbReference>
<dbReference type="InterPro" id="IPR031107">
    <property type="entry name" value="Small_HSP"/>
</dbReference>
<gene>
    <name evidence="5" type="ORF">BDK92_4173</name>
</gene>
<evidence type="ECO:0000313" key="6">
    <source>
        <dbReference type="Proteomes" id="UP000277671"/>
    </source>
</evidence>
<protein>
    <submittedName>
        <fullName evidence="5">HSP20 family molecular chaperone IbpA</fullName>
    </submittedName>
</protein>
<dbReference type="Gene3D" id="2.60.40.790">
    <property type="match status" value="1"/>
</dbReference>
<organism evidence="5 6">
    <name type="scientific">Micromonospora pisi</name>
    <dbReference type="NCBI Taxonomy" id="589240"/>
    <lineage>
        <taxon>Bacteria</taxon>
        <taxon>Bacillati</taxon>
        <taxon>Actinomycetota</taxon>
        <taxon>Actinomycetes</taxon>
        <taxon>Micromonosporales</taxon>
        <taxon>Micromonosporaceae</taxon>
        <taxon>Micromonospora</taxon>
    </lineage>
</organism>
<evidence type="ECO:0000256" key="1">
    <source>
        <dbReference type="PROSITE-ProRule" id="PRU00285"/>
    </source>
</evidence>
<name>A0A495JN72_9ACTN</name>
<dbReference type="AlphaFoldDB" id="A0A495JN72"/>
<evidence type="ECO:0000256" key="3">
    <source>
        <dbReference type="SAM" id="MobiDB-lite"/>
    </source>
</evidence>
<dbReference type="RefSeq" id="WP_425462247.1">
    <property type="nucleotide sequence ID" value="NZ_RBKT01000001.1"/>
</dbReference>
<dbReference type="InterPro" id="IPR008978">
    <property type="entry name" value="HSP20-like_chaperone"/>
</dbReference>
<evidence type="ECO:0000259" key="4">
    <source>
        <dbReference type="PROSITE" id="PS01031"/>
    </source>
</evidence>
<dbReference type="PROSITE" id="PS01031">
    <property type="entry name" value="SHSP"/>
    <property type="match status" value="1"/>
</dbReference>
<sequence length="246" mass="25489">MSETVQAGLDRSREAVTEIGTSTGLRAVSGFRAFREELGRMVNSALAGVGGPPPAVELVESEDGWYVVARLPGVAPEEVALEIDGRDLCVRARSEEEVNADRAGMPGTGSRERAFEHRVRLPGEADLDRIDAVMDHGLLTVALPKAGRSGRRTITIGRRYATARPTTGRAPTAPVVGNPDDGRVDGGPAISAGAAARRVGEAALTAGSSARASGGGAPTPLGDPAADRELHQPEAGTGQPTRRQFG</sequence>
<evidence type="ECO:0000313" key="5">
    <source>
        <dbReference type="EMBL" id="RKR89814.1"/>
    </source>
</evidence>
<evidence type="ECO:0000256" key="2">
    <source>
        <dbReference type="RuleBase" id="RU003616"/>
    </source>
</evidence>
<feature type="compositionally biased region" description="Low complexity" evidence="3">
    <location>
        <begin position="192"/>
        <end position="212"/>
    </location>
</feature>